<organism evidence="2 3">
    <name type="scientific">Iodobacter violaceini</name>
    <dbReference type="NCBI Taxonomy" id="3044271"/>
    <lineage>
        <taxon>Bacteria</taxon>
        <taxon>Pseudomonadati</taxon>
        <taxon>Pseudomonadota</taxon>
        <taxon>Betaproteobacteria</taxon>
        <taxon>Neisseriales</taxon>
        <taxon>Chitinibacteraceae</taxon>
        <taxon>Iodobacter</taxon>
    </lineage>
</organism>
<dbReference type="Proteomes" id="UP000712570">
    <property type="component" value="Unassembled WGS sequence"/>
</dbReference>
<proteinExistence type="predicted"/>
<evidence type="ECO:0000313" key="2">
    <source>
        <dbReference type="EMBL" id="NHQ85571.1"/>
    </source>
</evidence>
<comment type="caution">
    <text evidence="2">The sequence shown here is derived from an EMBL/GenBank/DDBJ whole genome shotgun (WGS) entry which is preliminary data.</text>
</comment>
<feature type="domain" description="DUF695" evidence="1">
    <location>
        <begin position="20"/>
        <end position="142"/>
    </location>
</feature>
<sequence>MPDRTSIEVPEPHYTLFNATRSGQPEVIVVNDALLSFPLAEIFPWHLVVTLEVADTVENGMPSSTESAILFQIGDEIESTVLTSRTEHGSQNALFLARSTWNVQRELLFQVHDPETANQALQQLLGCRKWEREWSYRMANDASREAAANVFQLFPQANGPDA</sequence>
<name>A0ABX0KMH9_9NEIS</name>
<gene>
    <name evidence="2" type="ORF">HA050_05495</name>
</gene>
<protein>
    <submittedName>
        <fullName evidence="2">DUF695 domain-containing protein</fullName>
    </submittedName>
</protein>
<dbReference type="InterPro" id="IPR016097">
    <property type="entry name" value="DUF695"/>
</dbReference>
<dbReference type="RefSeq" id="WP_166823101.1">
    <property type="nucleotide sequence ID" value="NZ_JAAOLX010000002.1"/>
</dbReference>
<evidence type="ECO:0000313" key="3">
    <source>
        <dbReference type="Proteomes" id="UP000712570"/>
    </source>
</evidence>
<keyword evidence="3" id="KW-1185">Reference proteome</keyword>
<evidence type="ECO:0000259" key="1">
    <source>
        <dbReference type="Pfam" id="PF05117"/>
    </source>
</evidence>
<reference evidence="2 3" key="1">
    <citation type="submission" date="2020-03" db="EMBL/GenBank/DDBJ databases">
        <title>Draft genome sequence of environmentally isolated violet-colored cultures.</title>
        <authorList>
            <person name="Wilson H.S."/>
        </authorList>
    </citation>
    <scope>NUCLEOTIDE SEQUENCE [LARGE SCALE GENOMIC DNA]</scope>
    <source>
        <strain evidence="2 3">HSC-16F04</strain>
    </source>
</reference>
<accession>A0ABX0KMH9</accession>
<dbReference type="Pfam" id="PF05117">
    <property type="entry name" value="DUF695"/>
    <property type="match status" value="1"/>
</dbReference>
<dbReference type="EMBL" id="JAAOLX010000002">
    <property type="protein sequence ID" value="NHQ85571.1"/>
    <property type="molecule type" value="Genomic_DNA"/>
</dbReference>